<sequence length="38" mass="4715">MHANQFQVNKKQRQLQRKWQRFLAVQELVHQGRLPQML</sequence>
<gene>
    <name evidence="1" type="ORF">HaLaN_23109</name>
</gene>
<keyword evidence="2" id="KW-1185">Reference proteome</keyword>
<evidence type="ECO:0000313" key="2">
    <source>
        <dbReference type="Proteomes" id="UP000485058"/>
    </source>
</evidence>
<reference evidence="1 2" key="1">
    <citation type="submission" date="2020-02" db="EMBL/GenBank/DDBJ databases">
        <title>Draft genome sequence of Haematococcus lacustris strain NIES-144.</title>
        <authorList>
            <person name="Morimoto D."/>
            <person name="Nakagawa S."/>
            <person name="Yoshida T."/>
            <person name="Sawayama S."/>
        </authorList>
    </citation>
    <scope>NUCLEOTIDE SEQUENCE [LARGE SCALE GENOMIC DNA]</scope>
    <source>
        <strain evidence="1 2">NIES-144</strain>
    </source>
</reference>
<comment type="caution">
    <text evidence="1">The sequence shown here is derived from an EMBL/GenBank/DDBJ whole genome shotgun (WGS) entry which is preliminary data.</text>
</comment>
<dbReference type="Proteomes" id="UP000485058">
    <property type="component" value="Unassembled WGS sequence"/>
</dbReference>
<protein>
    <submittedName>
        <fullName evidence="1">Uncharacterized protein</fullName>
    </submittedName>
</protein>
<accession>A0A699ZR75</accession>
<dbReference type="AlphaFoldDB" id="A0A699ZR75"/>
<proteinExistence type="predicted"/>
<name>A0A699ZR75_HAELA</name>
<dbReference type="EMBL" id="BLLF01002743">
    <property type="protein sequence ID" value="GFH25183.1"/>
    <property type="molecule type" value="Genomic_DNA"/>
</dbReference>
<evidence type="ECO:0000313" key="1">
    <source>
        <dbReference type="EMBL" id="GFH25183.1"/>
    </source>
</evidence>
<organism evidence="1 2">
    <name type="scientific">Haematococcus lacustris</name>
    <name type="common">Green alga</name>
    <name type="synonym">Haematococcus pluvialis</name>
    <dbReference type="NCBI Taxonomy" id="44745"/>
    <lineage>
        <taxon>Eukaryota</taxon>
        <taxon>Viridiplantae</taxon>
        <taxon>Chlorophyta</taxon>
        <taxon>core chlorophytes</taxon>
        <taxon>Chlorophyceae</taxon>
        <taxon>CS clade</taxon>
        <taxon>Chlamydomonadales</taxon>
        <taxon>Haematococcaceae</taxon>
        <taxon>Haematococcus</taxon>
    </lineage>
</organism>